<feature type="transmembrane region" description="Helical" evidence="8">
    <location>
        <begin position="132"/>
        <end position="153"/>
    </location>
</feature>
<keyword evidence="12" id="KW-1185">Reference proteome</keyword>
<feature type="region of interest" description="Disordered" evidence="9">
    <location>
        <begin position="1"/>
        <end position="27"/>
    </location>
</feature>
<dbReference type="PANTHER" id="PTHR42929:SF1">
    <property type="entry name" value="INNER MEMBRANE ABC TRANSPORTER PERMEASE PROTEIN YDCU-RELATED"/>
    <property type="match status" value="1"/>
</dbReference>
<evidence type="ECO:0000313" key="12">
    <source>
        <dbReference type="Proteomes" id="UP001425155"/>
    </source>
</evidence>
<reference evidence="11 12" key="1">
    <citation type="submission" date="2024-03" db="EMBL/GenBank/DDBJ databases">
        <title>YIM 134122 draft genome.</title>
        <authorList>
            <person name="Zuo S."/>
            <person name="Xiong L."/>
        </authorList>
    </citation>
    <scope>NUCLEOTIDE SEQUENCE [LARGE SCALE GENOMIC DNA]</scope>
    <source>
        <strain evidence="11 12">YIM 134122</strain>
    </source>
</reference>
<dbReference type="Gene3D" id="1.10.3720.10">
    <property type="entry name" value="MetI-like"/>
    <property type="match status" value="1"/>
</dbReference>
<evidence type="ECO:0000256" key="6">
    <source>
        <dbReference type="ARBA" id="ARBA00022989"/>
    </source>
</evidence>
<sequence length="329" mass="35805">MTTDAAPRTTAPSSAPGTPDAPRPRRRRRRRISGYEALGFPTWAYVVFFFVVPLGLVLWYSFGYKPDLFNAHANDVLSLDRYVEALDATFIGTFWNTLRIGVVGTLICLAISVPFAYWLAVKLDPKWRPLALALVLVPFWTNFLVRTLGWQIILSPRGFVSDALQNLGIIDGRLDVLYTAGAVQLGVVYNYLPLMILPLYVAIDRAGPALREASADLGANRWRTLWNVTLPLAAPGIASGCLLVFIPLMGDYITASVLGGAQGNMIGQLVASQFNTAQNWALGSAMAVLLMLFIAGAVAVFGGIALIVRALVRRARRVDLNVELPEGAS</sequence>
<dbReference type="Pfam" id="PF00528">
    <property type="entry name" value="BPD_transp_1"/>
    <property type="match status" value="1"/>
</dbReference>
<evidence type="ECO:0000256" key="4">
    <source>
        <dbReference type="ARBA" id="ARBA00022475"/>
    </source>
</evidence>
<keyword evidence="7 8" id="KW-0472">Membrane</keyword>
<evidence type="ECO:0000256" key="3">
    <source>
        <dbReference type="ARBA" id="ARBA00022448"/>
    </source>
</evidence>
<dbReference type="EMBL" id="JBCLVG010000002">
    <property type="protein sequence ID" value="MEN1947307.1"/>
    <property type="molecule type" value="Genomic_DNA"/>
</dbReference>
<dbReference type="PANTHER" id="PTHR42929">
    <property type="entry name" value="INNER MEMBRANE ABC TRANSPORTER PERMEASE PROTEIN YDCU-RELATED-RELATED"/>
    <property type="match status" value="1"/>
</dbReference>
<organism evidence="11 12">
    <name type="scientific">Leifsonia stereocauli</name>
    <dbReference type="NCBI Taxonomy" id="3134136"/>
    <lineage>
        <taxon>Bacteria</taxon>
        <taxon>Bacillati</taxon>
        <taxon>Actinomycetota</taxon>
        <taxon>Actinomycetes</taxon>
        <taxon>Micrococcales</taxon>
        <taxon>Microbacteriaceae</taxon>
        <taxon>Leifsonia</taxon>
    </lineage>
</organism>
<comment type="similarity">
    <text evidence="2">Belongs to the binding-protein-dependent transport system permease family. CysTW subfamily.</text>
</comment>
<evidence type="ECO:0000313" key="11">
    <source>
        <dbReference type="EMBL" id="MEN1947307.1"/>
    </source>
</evidence>
<feature type="compositionally biased region" description="Low complexity" evidence="9">
    <location>
        <begin position="1"/>
        <end position="20"/>
    </location>
</feature>
<keyword evidence="3 8" id="KW-0813">Transport</keyword>
<dbReference type="InterPro" id="IPR000515">
    <property type="entry name" value="MetI-like"/>
</dbReference>
<keyword evidence="5 8" id="KW-0812">Transmembrane</keyword>
<feature type="transmembrane region" description="Helical" evidence="8">
    <location>
        <begin position="35"/>
        <end position="60"/>
    </location>
</feature>
<evidence type="ECO:0000256" key="1">
    <source>
        <dbReference type="ARBA" id="ARBA00004651"/>
    </source>
</evidence>
<keyword evidence="4" id="KW-1003">Cell membrane</keyword>
<evidence type="ECO:0000256" key="2">
    <source>
        <dbReference type="ARBA" id="ARBA00007069"/>
    </source>
</evidence>
<evidence type="ECO:0000256" key="7">
    <source>
        <dbReference type="ARBA" id="ARBA00023136"/>
    </source>
</evidence>
<dbReference type="Proteomes" id="UP001425155">
    <property type="component" value="Unassembled WGS sequence"/>
</dbReference>
<evidence type="ECO:0000256" key="9">
    <source>
        <dbReference type="SAM" id="MobiDB-lite"/>
    </source>
</evidence>
<dbReference type="RefSeq" id="WP_342114418.1">
    <property type="nucleotide sequence ID" value="NZ_JBCAUN010000002.1"/>
</dbReference>
<feature type="domain" description="ABC transmembrane type-1" evidence="10">
    <location>
        <begin position="94"/>
        <end position="301"/>
    </location>
</feature>
<dbReference type="PROSITE" id="PS50928">
    <property type="entry name" value="ABC_TM1"/>
    <property type="match status" value="1"/>
</dbReference>
<accession>A0ABU9W5M8</accession>
<proteinExistence type="inferred from homology"/>
<feature type="transmembrane region" description="Helical" evidence="8">
    <location>
        <begin position="182"/>
        <end position="203"/>
    </location>
</feature>
<evidence type="ECO:0000256" key="5">
    <source>
        <dbReference type="ARBA" id="ARBA00022692"/>
    </source>
</evidence>
<keyword evidence="6 8" id="KW-1133">Transmembrane helix</keyword>
<protein>
    <submittedName>
        <fullName evidence="11">ABC transporter permease</fullName>
    </submittedName>
</protein>
<evidence type="ECO:0000259" key="10">
    <source>
        <dbReference type="PROSITE" id="PS50928"/>
    </source>
</evidence>
<comment type="caution">
    <text evidence="11">The sequence shown here is derived from an EMBL/GenBank/DDBJ whole genome shotgun (WGS) entry which is preliminary data.</text>
</comment>
<dbReference type="SUPFAM" id="SSF161098">
    <property type="entry name" value="MetI-like"/>
    <property type="match status" value="1"/>
</dbReference>
<name>A0ABU9W5M8_9MICO</name>
<dbReference type="CDD" id="cd06261">
    <property type="entry name" value="TM_PBP2"/>
    <property type="match status" value="1"/>
</dbReference>
<evidence type="ECO:0000256" key="8">
    <source>
        <dbReference type="RuleBase" id="RU363032"/>
    </source>
</evidence>
<dbReference type="InterPro" id="IPR035906">
    <property type="entry name" value="MetI-like_sf"/>
</dbReference>
<gene>
    <name evidence="11" type="ORF">WJX64_12185</name>
</gene>
<feature type="transmembrane region" description="Helical" evidence="8">
    <location>
        <begin position="100"/>
        <end position="120"/>
    </location>
</feature>
<feature type="transmembrane region" description="Helical" evidence="8">
    <location>
        <begin position="280"/>
        <end position="308"/>
    </location>
</feature>
<feature type="transmembrane region" description="Helical" evidence="8">
    <location>
        <begin position="224"/>
        <end position="246"/>
    </location>
</feature>
<comment type="subcellular location">
    <subcellularLocation>
        <location evidence="1 8">Cell membrane</location>
        <topology evidence="1 8">Multi-pass membrane protein</topology>
    </subcellularLocation>
</comment>